<proteinExistence type="inferred from homology"/>
<protein>
    <submittedName>
        <fullName evidence="2">CLUMA_CG005700, isoform A</fullName>
    </submittedName>
</protein>
<accession>A0A1J1HY38</accession>
<dbReference type="Gene3D" id="3.40.50.1910">
    <property type="match status" value="2"/>
</dbReference>
<evidence type="ECO:0000313" key="3">
    <source>
        <dbReference type="Proteomes" id="UP000183832"/>
    </source>
</evidence>
<dbReference type="Proteomes" id="UP000183832">
    <property type="component" value="Unassembled WGS sequence"/>
</dbReference>
<dbReference type="InterPro" id="IPR043154">
    <property type="entry name" value="Sec-1-like_dom1"/>
</dbReference>
<keyword evidence="3" id="KW-1185">Reference proteome</keyword>
<evidence type="ECO:0000313" key="2">
    <source>
        <dbReference type="EMBL" id="CRK92252.1"/>
    </source>
</evidence>
<dbReference type="OrthoDB" id="10262528at2759"/>
<evidence type="ECO:0000256" key="1">
    <source>
        <dbReference type="ARBA" id="ARBA00009884"/>
    </source>
</evidence>
<dbReference type="InterPro" id="IPR043155">
    <property type="entry name" value="VPS33_dom3b"/>
</dbReference>
<dbReference type="InterPro" id="IPR036045">
    <property type="entry name" value="Sec1-like_sf"/>
</dbReference>
<dbReference type="Gene3D" id="1.25.40.850">
    <property type="match status" value="1"/>
</dbReference>
<name>A0A1J1HY38_9DIPT</name>
<reference evidence="2 3" key="1">
    <citation type="submission" date="2015-04" db="EMBL/GenBank/DDBJ databases">
        <authorList>
            <person name="Syromyatnikov M.Y."/>
            <person name="Popov V.N."/>
        </authorList>
    </citation>
    <scope>NUCLEOTIDE SEQUENCE [LARGE SCALE GENOMIC DNA]</scope>
</reference>
<dbReference type="AlphaFoldDB" id="A0A1J1HY38"/>
<dbReference type="EMBL" id="CVRI01000024">
    <property type="protein sequence ID" value="CRK92252.1"/>
    <property type="molecule type" value="Genomic_DNA"/>
</dbReference>
<comment type="similarity">
    <text evidence="1">Belongs to the STXBP/unc-18/SEC1 family.</text>
</comment>
<dbReference type="GO" id="GO:0016192">
    <property type="term" value="P:vesicle-mediated transport"/>
    <property type="evidence" value="ECO:0007669"/>
    <property type="project" value="InterPro"/>
</dbReference>
<dbReference type="PANTHER" id="PTHR11679">
    <property type="entry name" value="VESICLE PROTEIN SORTING-ASSOCIATED"/>
    <property type="match status" value="1"/>
</dbReference>
<dbReference type="InterPro" id="IPR027482">
    <property type="entry name" value="Sec1-like_dom2"/>
</dbReference>
<organism evidence="2 3">
    <name type="scientific">Clunio marinus</name>
    <dbReference type="NCBI Taxonomy" id="568069"/>
    <lineage>
        <taxon>Eukaryota</taxon>
        <taxon>Metazoa</taxon>
        <taxon>Ecdysozoa</taxon>
        <taxon>Arthropoda</taxon>
        <taxon>Hexapoda</taxon>
        <taxon>Insecta</taxon>
        <taxon>Pterygota</taxon>
        <taxon>Neoptera</taxon>
        <taxon>Endopterygota</taxon>
        <taxon>Diptera</taxon>
        <taxon>Nematocera</taxon>
        <taxon>Chironomoidea</taxon>
        <taxon>Chironomidae</taxon>
        <taxon>Clunio</taxon>
    </lineage>
</organism>
<gene>
    <name evidence="2" type="ORF">CLUMA_CG005700</name>
</gene>
<dbReference type="STRING" id="568069.A0A1J1HY38"/>
<dbReference type="SUPFAM" id="SSF56815">
    <property type="entry name" value="Sec1/munc18-like (SM) proteins"/>
    <property type="match status" value="1"/>
</dbReference>
<dbReference type="Pfam" id="PF00995">
    <property type="entry name" value="Sec1"/>
    <property type="match status" value="1"/>
</dbReference>
<dbReference type="InterPro" id="IPR001619">
    <property type="entry name" value="Sec1-like"/>
</dbReference>
<sequence>MDIALEKKLSGFKQIALEKLENILLTILGKKDLVISPDLIRILDSFANMTWLKSKGFDRIFKLSSSPPPKTKVLVFMIQADLITFKYVCDQISFLKDKHSSFDPGEVLKDFHIIVIPNLFFTFQNLLETEGLHGIVELHRFSWDFIKIDRNLLSLELPQVFKEVFVRNDKSLLSSIASSLRIFNIVHGRPKFIVSYGENSDKILSMVSRMESMRKSSAKEKQDFPDFHAMIVMDRNKDFPSCLLTPVTYSGLMVELFETKAGILSIENESNKNKSGKINILNVEKDQMNDEKDIKTLRMCGNSDEIYTTNKYRHFSEVVNLIKWESKNLEGEKNKYSRDMNIEQMKEFVEKNLPKVAAQKKILYKHLVICEKIVQEMSGNFERQQNIEDTILRNDNKKQILNYIHEQLYTNAHQYNILCLICLLHICVGGLSSDEVNKFVGGYLNTFGHKHLEMFQGLMKAKLFPDINQVSSKNLIGIAQSTIPKKTQFQIHAGKLKMIPGDEIGSTAGPPMACPSYVFNGNFIPLVVQLASALLQAKDATELLSKVGHLEQLKLTGSFIGDDLEPFKDAVLSNLKILPIKPRTLFIFIVGGVTYAETAACSLIESLTGSTIVLASDQITSGIDLMKAAS</sequence>
<dbReference type="Gene3D" id="3.40.50.2060">
    <property type="match status" value="1"/>
</dbReference>